<feature type="transmembrane region" description="Helical" evidence="1">
    <location>
        <begin position="209"/>
        <end position="242"/>
    </location>
</feature>
<reference evidence="3" key="1">
    <citation type="journal article" date="2019" name="Int. J. Syst. Evol. Microbiol.">
        <title>The Global Catalogue of Microorganisms (GCM) 10K type strain sequencing project: providing services to taxonomists for standard genome sequencing and annotation.</title>
        <authorList>
            <consortium name="The Broad Institute Genomics Platform"/>
            <consortium name="The Broad Institute Genome Sequencing Center for Infectious Disease"/>
            <person name="Wu L."/>
            <person name="Ma J."/>
        </authorList>
    </citation>
    <scope>NUCLEOTIDE SEQUENCE [LARGE SCALE GENOMIC DNA]</scope>
    <source>
        <strain evidence="3">CGMCC 4.7330</strain>
    </source>
</reference>
<dbReference type="Pfam" id="PF12576">
    <property type="entry name" value="DUF3754"/>
    <property type="match status" value="1"/>
</dbReference>
<evidence type="ECO:0000256" key="1">
    <source>
        <dbReference type="SAM" id="Phobius"/>
    </source>
</evidence>
<keyword evidence="1" id="KW-0472">Membrane</keyword>
<evidence type="ECO:0000313" key="3">
    <source>
        <dbReference type="Proteomes" id="UP001595696"/>
    </source>
</evidence>
<dbReference type="Proteomes" id="UP001595696">
    <property type="component" value="Unassembled WGS sequence"/>
</dbReference>
<evidence type="ECO:0000313" key="2">
    <source>
        <dbReference type="EMBL" id="MFC3961450.1"/>
    </source>
</evidence>
<name>A0ABV8DP27_9NOCA</name>
<dbReference type="InterPro" id="IPR022227">
    <property type="entry name" value="DUF3754"/>
</dbReference>
<sequence length="412" mass="46614">MDVAEHFLPFRKNTVIALCAAELPDAERGPFTDFARLLAALVHHEFHERGEAALDAYQVVDPSEDERVLKPATPEQRAAARVTVERELVALAEAADYTRISAAEMRQAFTEHALVKVRLEVDEGEFETALFFRRGVSQRTERVPWLFGLRHRELEFTSYAKVLVYIAFTEREGRPNGGVLLKLFQNVPKNDLEMLYPTVRVRMRPLDKLLIGVPAAVSGIVVVATKLIASLGPVVLLLLFWAGLREDPVRLDQAALITLGAGLAAFGGYLVRQFSKFKNRKLQLMQTLSEHLYFRNLDNDQGVFHHLLGAAEESEVKEAVLAYHFLLTAEAPLTGAELDARVEEWFRQQWGTRFDFRIRDGLRRLRELELLTSDERGGLGVLPLTAARARLDRRWDGLFRRTIPASPPVARQ</sequence>
<organism evidence="2 3">
    <name type="scientific">Nocardia jiangsuensis</name>
    <dbReference type="NCBI Taxonomy" id="1691563"/>
    <lineage>
        <taxon>Bacteria</taxon>
        <taxon>Bacillati</taxon>
        <taxon>Actinomycetota</taxon>
        <taxon>Actinomycetes</taxon>
        <taxon>Mycobacteriales</taxon>
        <taxon>Nocardiaceae</taxon>
        <taxon>Nocardia</taxon>
    </lineage>
</organism>
<keyword evidence="3" id="KW-1185">Reference proteome</keyword>
<feature type="transmembrane region" description="Helical" evidence="1">
    <location>
        <begin position="254"/>
        <end position="271"/>
    </location>
</feature>
<keyword evidence="1" id="KW-1133">Transmembrane helix</keyword>
<comment type="caution">
    <text evidence="2">The sequence shown here is derived from an EMBL/GenBank/DDBJ whole genome shotgun (WGS) entry which is preliminary data.</text>
</comment>
<accession>A0ABV8DP27</accession>
<dbReference type="PANTHER" id="PTHR33645:SF11">
    <property type="entry name" value="AMINOPEPTIDASE (DUF3754)"/>
    <property type="match status" value="1"/>
</dbReference>
<dbReference type="EMBL" id="JBHSAX010000005">
    <property type="protein sequence ID" value="MFC3961450.1"/>
    <property type="molecule type" value="Genomic_DNA"/>
</dbReference>
<dbReference type="PANTHER" id="PTHR33645">
    <property type="entry name" value="AMINOPEPTIDASE (DUF3754)"/>
    <property type="match status" value="1"/>
</dbReference>
<dbReference type="RefSeq" id="WP_378611204.1">
    <property type="nucleotide sequence ID" value="NZ_JBHSAX010000005.1"/>
</dbReference>
<keyword evidence="1" id="KW-0812">Transmembrane</keyword>
<proteinExistence type="predicted"/>
<gene>
    <name evidence="2" type="ORF">ACFO0B_05540</name>
</gene>
<protein>
    <submittedName>
        <fullName evidence="2">TMEM143 family protein</fullName>
    </submittedName>
</protein>